<sequence length="763" mass="84602">MRNLLFPSVVVLLTCGSSLVVNATSSENTQVKNSSSMQAYSGVFNTPNAEVVDWGNFAFSYSDNYSDRASQFIDKPGFVVANDMKFAVGLLPNLEVVGRLATRNWDCNSFEESGCGFRDLSGSFKWQVPFIPKDWFSVALGGQDVAGAASFSEAYYLTASKEFNFKSFGALRTSAGVSTSDNTIGYMDGVIGSVEYQPVEYLQVAAEYDANAVNVGVKLFAPERWLPNGWDIHVGAQLYSSDDARNERDQWFSFGISVPLGNSNTRANSKTGTNAPNGSNTLRSESASLRGKTKADPETSSGSVGKETRSLKNTSDTLRSESATLRDRSKVDSKTLEDFAAYLVDYGFESVSVGVMERGTNTPNGSNTLRSESAALRGKVEADPETSSVNGGEGTAALRGNDGNIVVVRFENNLFNRDEREAVNVVTDLVRSRLGVDAVIELTNYGLVVSSHAVLQNGGEYASLQADSDWFAEDSIDWLVDDSASAHFVPRLILSPKLVSFIGTEYGAYDYQLVLSSNVQMSLWPGAVIDIRHLSNTLANSDDFDDGEYFKQYYGIKEGIDRRMFHQSFKLPFQITSKFSYGRMDGEFDGGLNETRWANEANTHRVNVLYGEFESEISAWGGKKTLEYTPKLIKYRYRYKPLNWDVELTAGEYMQGDKGFTLRSLHWFGDVQVGVRYRKTKFDDIDGGEEEDFVAFGFSIPLTFGKSMKSSYGVQVRGTEQWDYYVETNLESEGNANLIKTGFGQEPRLYHNLNQAYFNRDRN</sequence>
<feature type="compositionally biased region" description="Polar residues" evidence="1">
    <location>
        <begin position="263"/>
        <end position="287"/>
    </location>
</feature>
<dbReference type="Proteomes" id="UP001248581">
    <property type="component" value="Chromosome"/>
</dbReference>
<dbReference type="InterPro" id="IPR010344">
    <property type="entry name" value="YbjH"/>
</dbReference>
<evidence type="ECO:0000313" key="4">
    <source>
        <dbReference type="Proteomes" id="UP001248581"/>
    </source>
</evidence>
<protein>
    <submittedName>
        <fullName evidence="3">YjbH domain-containing protein</fullName>
    </submittedName>
</protein>
<dbReference type="Pfam" id="PF06082">
    <property type="entry name" value="YjbH"/>
    <property type="match status" value="1"/>
</dbReference>
<gene>
    <name evidence="3" type="ORF">RI845_05805</name>
</gene>
<name>A0ABY9TLE5_9GAMM</name>
<organism evidence="3 4">
    <name type="scientific">Thalassotalea nanhaiensis</name>
    <dbReference type="NCBI Taxonomy" id="3065648"/>
    <lineage>
        <taxon>Bacteria</taxon>
        <taxon>Pseudomonadati</taxon>
        <taxon>Pseudomonadota</taxon>
        <taxon>Gammaproteobacteria</taxon>
        <taxon>Alteromonadales</taxon>
        <taxon>Colwelliaceae</taxon>
        <taxon>Thalassotalea</taxon>
    </lineage>
</organism>
<keyword evidence="2" id="KW-0732">Signal</keyword>
<reference evidence="4" key="1">
    <citation type="submission" date="2023-09" db="EMBL/GenBank/DDBJ databases">
        <authorList>
            <person name="Li S."/>
            <person name="Li X."/>
            <person name="Zhang C."/>
            <person name="Zhao Z."/>
        </authorList>
    </citation>
    <scope>NUCLEOTIDE SEQUENCE [LARGE SCALE GENOMIC DNA]</scope>
    <source>
        <strain evidence="4">SQ345</strain>
    </source>
</reference>
<evidence type="ECO:0000313" key="3">
    <source>
        <dbReference type="EMBL" id="WNC69661.1"/>
    </source>
</evidence>
<feature type="region of interest" description="Disordered" evidence="1">
    <location>
        <begin position="263"/>
        <end position="330"/>
    </location>
</feature>
<feature type="chain" id="PRO_5047038444" evidence="2">
    <location>
        <begin position="24"/>
        <end position="763"/>
    </location>
</feature>
<feature type="compositionally biased region" description="Polar residues" evidence="1">
    <location>
        <begin position="311"/>
        <end position="323"/>
    </location>
</feature>
<proteinExistence type="predicted"/>
<evidence type="ECO:0000256" key="2">
    <source>
        <dbReference type="SAM" id="SignalP"/>
    </source>
</evidence>
<dbReference type="RefSeq" id="WP_348388804.1">
    <property type="nucleotide sequence ID" value="NZ_CP134146.1"/>
</dbReference>
<keyword evidence="4" id="KW-1185">Reference proteome</keyword>
<evidence type="ECO:0000256" key="1">
    <source>
        <dbReference type="SAM" id="MobiDB-lite"/>
    </source>
</evidence>
<feature type="signal peptide" evidence="2">
    <location>
        <begin position="1"/>
        <end position="23"/>
    </location>
</feature>
<dbReference type="EMBL" id="CP134146">
    <property type="protein sequence ID" value="WNC69661.1"/>
    <property type="molecule type" value="Genomic_DNA"/>
</dbReference>
<accession>A0ABY9TLE5</accession>